<accession>A0A1I7IQC3</accession>
<reference evidence="2 3" key="1">
    <citation type="submission" date="2016-10" db="EMBL/GenBank/DDBJ databases">
        <authorList>
            <person name="de Groot N.N."/>
        </authorList>
    </citation>
    <scope>NUCLEOTIDE SEQUENCE [LARGE SCALE GENOMIC DNA]</scope>
    <source>
        <strain evidence="2 3">Nm24</strain>
    </source>
</reference>
<name>A0A1I7IQC3_9PROT</name>
<dbReference type="InterPro" id="IPR029058">
    <property type="entry name" value="AB_hydrolase_fold"/>
</dbReference>
<dbReference type="EMBL" id="FPBL01000010">
    <property type="protein sequence ID" value="SFU75130.1"/>
    <property type="molecule type" value="Genomic_DNA"/>
</dbReference>
<organism evidence="2 3">
    <name type="scientific">Nitrosomonas eutropha</name>
    <dbReference type="NCBI Taxonomy" id="916"/>
    <lineage>
        <taxon>Bacteria</taxon>
        <taxon>Pseudomonadati</taxon>
        <taxon>Pseudomonadota</taxon>
        <taxon>Betaproteobacteria</taxon>
        <taxon>Nitrosomonadales</taxon>
        <taxon>Nitrosomonadaceae</taxon>
        <taxon>Nitrosomonas</taxon>
    </lineage>
</organism>
<dbReference type="RefSeq" id="WP_074929108.1">
    <property type="nucleotide sequence ID" value="NZ_FPBL01000010.1"/>
</dbReference>
<evidence type="ECO:0000259" key="1">
    <source>
        <dbReference type="Pfam" id="PF12146"/>
    </source>
</evidence>
<evidence type="ECO:0000313" key="2">
    <source>
        <dbReference type="EMBL" id="SFU75130.1"/>
    </source>
</evidence>
<dbReference type="ESTHER" id="nitec-q0aea3">
    <property type="family name" value="Hydrolase-1_PEP"/>
</dbReference>
<protein>
    <submittedName>
        <fullName evidence="2">Exosortase A system-associated hydrolase 1</fullName>
    </submittedName>
</protein>
<proteinExistence type="predicted"/>
<dbReference type="InterPro" id="IPR022742">
    <property type="entry name" value="Hydrolase_4"/>
</dbReference>
<dbReference type="Pfam" id="PF12146">
    <property type="entry name" value="Hydrolase_4"/>
    <property type="match status" value="1"/>
</dbReference>
<feature type="domain" description="Serine aminopeptidase S33" evidence="1">
    <location>
        <begin position="47"/>
        <end position="150"/>
    </location>
</feature>
<dbReference type="InterPro" id="IPR017531">
    <property type="entry name" value="Hydrolase-1_PEP"/>
</dbReference>
<dbReference type="Proteomes" id="UP000183926">
    <property type="component" value="Unassembled WGS sequence"/>
</dbReference>
<evidence type="ECO:0000313" key="3">
    <source>
        <dbReference type="Proteomes" id="UP000183926"/>
    </source>
</evidence>
<gene>
    <name evidence="2" type="ORF">SAMN05216339_11028</name>
</gene>
<dbReference type="SUPFAM" id="SSF53474">
    <property type="entry name" value="alpha/beta-Hydrolases"/>
    <property type="match status" value="1"/>
</dbReference>
<sequence length="290" mass="33085">MNFQERALRFRCEHEWLYGIMSVPQQPAARGVLIVVGGPQYRVGSHRQFVLLARYLAKRGISVMRFDCRGMGDSDGDIRTFEHVGEDLRSATDFFFGECSFLEDVVIWGLCDAASAALFYAHQDRRVSGLVLLNPWVRTEQGIAKAYLKHYYLQRLFEPEFWKKLLGGKFNLLVSIRSLYELGRNSLQGGKKSAVSEDSASTSCDLTAPLPERMLDGLKRFRGKILIITSGNDLTAREFLDLANSSADWQEAMKTRQTEVFHIESANHTFSTREWRDQVAEQTANRVLSW</sequence>
<keyword evidence="2" id="KW-0378">Hydrolase</keyword>
<dbReference type="AlphaFoldDB" id="A0A1I7IQC3"/>
<dbReference type="GO" id="GO:0016787">
    <property type="term" value="F:hydrolase activity"/>
    <property type="evidence" value="ECO:0007669"/>
    <property type="project" value="UniProtKB-KW"/>
</dbReference>
<dbReference type="Gene3D" id="3.40.50.1820">
    <property type="entry name" value="alpha/beta hydrolase"/>
    <property type="match status" value="1"/>
</dbReference>
<dbReference type="OrthoDB" id="5379975at2"/>
<dbReference type="NCBIfam" id="TIGR03100">
    <property type="entry name" value="hydr1_PEP"/>
    <property type="match status" value="1"/>
</dbReference>